<proteinExistence type="predicted"/>
<keyword evidence="2" id="KW-1185">Reference proteome</keyword>
<dbReference type="EMBL" id="JAAQTL010000001">
    <property type="protein sequence ID" value="NID15016.1"/>
    <property type="molecule type" value="Genomic_DNA"/>
</dbReference>
<evidence type="ECO:0000313" key="1">
    <source>
        <dbReference type="EMBL" id="NID15016.1"/>
    </source>
</evidence>
<dbReference type="RefSeq" id="WP_166698793.1">
    <property type="nucleotide sequence ID" value="NZ_JAAQTL010000001.1"/>
</dbReference>
<dbReference type="Proteomes" id="UP000518878">
    <property type="component" value="Unassembled WGS sequence"/>
</dbReference>
<comment type="caution">
    <text evidence="1">The sequence shown here is derived from an EMBL/GenBank/DDBJ whole genome shotgun (WGS) entry which is preliminary data.</text>
</comment>
<protein>
    <submittedName>
        <fullName evidence="1">Uncharacterized protein</fullName>
    </submittedName>
</protein>
<dbReference type="AlphaFoldDB" id="A0A7X5TP14"/>
<gene>
    <name evidence="1" type="ORF">HBF32_05980</name>
</gene>
<name>A0A7X5TP14_9GAMM</name>
<evidence type="ECO:0000313" key="2">
    <source>
        <dbReference type="Proteomes" id="UP000518878"/>
    </source>
</evidence>
<reference evidence="1 2" key="1">
    <citation type="journal article" date="2006" name="Int. J. Syst. Evol. Microbiol.">
        <title>Dyella yeojuensis sp. nov., isolated from greenhouse soil in Korea.</title>
        <authorList>
            <person name="Kim B.Y."/>
            <person name="Weon H.Y."/>
            <person name="Lee K.H."/>
            <person name="Seok S.J."/>
            <person name="Kwon S.W."/>
            <person name="Go S.J."/>
            <person name="Stackebrandt E."/>
        </authorList>
    </citation>
    <scope>NUCLEOTIDE SEQUENCE [LARGE SCALE GENOMIC DNA]</scope>
    <source>
        <strain evidence="1 2">DSM 17673</strain>
    </source>
</reference>
<accession>A0A7X5TP14</accession>
<organism evidence="1 2">
    <name type="scientific">Luteibacter yeojuensis</name>
    <dbReference type="NCBI Taxonomy" id="345309"/>
    <lineage>
        <taxon>Bacteria</taxon>
        <taxon>Pseudomonadati</taxon>
        <taxon>Pseudomonadota</taxon>
        <taxon>Gammaproteobacteria</taxon>
        <taxon>Lysobacterales</taxon>
        <taxon>Rhodanobacteraceae</taxon>
        <taxon>Luteibacter</taxon>
    </lineage>
</organism>
<sequence length="88" mass="9739">MSNELKAFQCDETELFAAVSAEQAAELYEEWTGEAPEAPYPAELTDVQLDEPIPDFDEDENPTGEMTSVRRFLAEHGEEPGWLAGSMG</sequence>